<evidence type="ECO:0000313" key="7">
    <source>
        <dbReference type="EMBL" id="GAH38266.1"/>
    </source>
</evidence>
<keyword evidence="4" id="KW-0704">Schiff base</keyword>
<dbReference type="InterPro" id="IPR007565">
    <property type="entry name" value="4HFCP_synth"/>
</dbReference>
<sequence>MTKVVKAVKDYDLNIKIVVAGYADRIRMNSSPDFLSIPTIAEKSGADIAMLDTYIKDGKNLFDFLNVKQLKQFRDKSKELNLEVALAGNLLKDSIPKIKEISPDLIGVRSVVCEGYDRNHGMIKGYLIEELKSELKQINPTAENTENVVLDIKKEIIRISTASKTKCTVCGKNIEIFDEVTGCPICEAKAHKGHFIDWVRMKHACPVCKKSLNVSSSGVIFID</sequence>
<reference evidence="7" key="1">
    <citation type="journal article" date="2014" name="Front. Microbiol.">
        <title>High frequency of phylogenetically diverse reductive dehalogenase-homologous genes in deep subseafloor sedimentary metagenomes.</title>
        <authorList>
            <person name="Kawai M."/>
            <person name="Futagami T."/>
            <person name="Toyoda A."/>
            <person name="Takaki Y."/>
            <person name="Nishi S."/>
            <person name="Hori S."/>
            <person name="Arai W."/>
            <person name="Tsubouchi T."/>
            <person name="Morono Y."/>
            <person name="Uchiyama I."/>
            <person name="Ito T."/>
            <person name="Fujiyama A."/>
            <person name="Inagaki F."/>
            <person name="Takami H."/>
        </authorList>
    </citation>
    <scope>NUCLEOTIDE SEQUENCE</scope>
    <source>
        <strain evidence="7">Expedition CK06-06</strain>
    </source>
</reference>
<comment type="caution">
    <text evidence="7">The sequence shown here is derived from an EMBL/GenBank/DDBJ whole genome shotgun (WGS) entry which is preliminary data.</text>
</comment>
<comment type="catalytic activity">
    <reaction evidence="6">
        <text>2 D-glyceraldehyde 3-phosphate = 4-(hydroxymethyl)-2-furancarboxaldehyde phosphate + phosphate + 2 H2O</text>
        <dbReference type="Rhea" id="RHEA:43536"/>
        <dbReference type="ChEBI" id="CHEBI:15377"/>
        <dbReference type="ChEBI" id="CHEBI:43474"/>
        <dbReference type="ChEBI" id="CHEBI:59776"/>
        <dbReference type="ChEBI" id="CHEBI:83407"/>
        <dbReference type="EC" id="4.2.3.153"/>
    </reaction>
</comment>
<comment type="function">
    <text evidence="1">Catalyzes the formation of 4-(hydroxymethyl)-2-furancarboxaldehyde phosphate (4-HFC-P) from two molecules of glyceraldehyde-3-P (GA-3-P).</text>
</comment>
<accession>X1EXX6</accession>
<proteinExistence type="predicted"/>
<name>X1EXX6_9ZZZZ</name>
<evidence type="ECO:0000256" key="2">
    <source>
        <dbReference type="ARBA" id="ARBA00012553"/>
    </source>
</evidence>
<protein>
    <recommendedName>
        <fullName evidence="2">(5-formylfuran-3-yl)methyl phosphate synthase</fullName>
        <ecNumber evidence="2">4.2.3.153</ecNumber>
    </recommendedName>
    <alternativeName>
        <fullName evidence="5">4-(hydroxymethyl)-2-furancarboxaldehyde-phosphate synthase</fullName>
    </alternativeName>
</protein>
<dbReference type="GO" id="GO:0016829">
    <property type="term" value="F:lyase activity"/>
    <property type="evidence" value="ECO:0007669"/>
    <property type="project" value="UniProtKB-KW"/>
</dbReference>
<evidence type="ECO:0000256" key="4">
    <source>
        <dbReference type="ARBA" id="ARBA00023270"/>
    </source>
</evidence>
<dbReference type="Gene3D" id="3.30.40.10">
    <property type="entry name" value="Zinc/RING finger domain, C3HC4 (zinc finger)"/>
    <property type="match status" value="1"/>
</dbReference>
<organism evidence="7">
    <name type="scientific">marine sediment metagenome</name>
    <dbReference type="NCBI Taxonomy" id="412755"/>
    <lineage>
        <taxon>unclassified sequences</taxon>
        <taxon>metagenomes</taxon>
        <taxon>ecological metagenomes</taxon>
    </lineage>
</organism>
<keyword evidence="3" id="KW-0456">Lyase</keyword>
<dbReference type="EMBL" id="BARU01008213">
    <property type="protein sequence ID" value="GAH38266.1"/>
    <property type="molecule type" value="Genomic_DNA"/>
</dbReference>
<evidence type="ECO:0000256" key="3">
    <source>
        <dbReference type="ARBA" id="ARBA00023239"/>
    </source>
</evidence>
<evidence type="ECO:0000256" key="1">
    <source>
        <dbReference type="ARBA" id="ARBA00003810"/>
    </source>
</evidence>
<dbReference type="EC" id="4.2.3.153" evidence="2"/>
<gene>
    <name evidence="7" type="ORF">S03H2_16102</name>
</gene>
<dbReference type="InterPro" id="IPR013083">
    <property type="entry name" value="Znf_RING/FYVE/PHD"/>
</dbReference>
<evidence type="ECO:0000256" key="5">
    <source>
        <dbReference type="ARBA" id="ARBA00032523"/>
    </source>
</evidence>
<evidence type="ECO:0000256" key="6">
    <source>
        <dbReference type="ARBA" id="ARBA00047628"/>
    </source>
</evidence>
<dbReference type="AlphaFoldDB" id="X1EXX6"/>
<dbReference type="Pfam" id="PF04476">
    <property type="entry name" value="4HFCP_synth"/>
    <property type="match status" value="1"/>
</dbReference>